<dbReference type="Pfam" id="PF18152">
    <property type="entry name" value="DAHP_snth_FXD"/>
    <property type="match status" value="1"/>
</dbReference>
<reference evidence="4" key="2">
    <citation type="journal article" date="2021" name="PeerJ">
        <title>Extensive microbial diversity within the chicken gut microbiome revealed by metagenomics and culture.</title>
        <authorList>
            <person name="Gilroy R."/>
            <person name="Ravi A."/>
            <person name="Getino M."/>
            <person name="Pursley I."/>
            <person name="Horton D.L."/>
            <person name="Alikhan N.F."/>
            <person name="Baker D."/>
            <person name="Gharbi K."/>
            <person name="Hall N."/>
            <person name="Watson M."/>
            <person name="Adriaenssens E.M."/>
            <person name="Foster-Nyarko E."/>
            <person name="Jarju S."/>
            <person name="Secka A."/>
            <person name="Antonio M."/>
            <person name="Oren A."/>
            <person name="Chaudhuri R.R."/>
            <person name="La Ragione R."/>
            <person name="Hildebrand F."/>
            <person name="Pallen M.J."/>
        </authorList>
    </citation>
    <scope>NUCLEOTIDE SEQUENCE</scope>
    <source>
        <strain evidence="4">CHK154-7741</strain>
    </source>
</reference>
<dbReference type="PANTHER" id="PTHR43018:SF2">
    <property type="entry name" value="PHOSPHO-2-DEHYDRO-3-DEOXYHEPTONATE ALDOLASE"/>
    <property type="match status" value="1"/>
</dbReference>
<dbReference type="InterPro" id="IPR041071">
    <property type="entry name" value="DAHP_snth_FXD"/>
</dbReference>
<feature type="domain" description="DAHP synthase ferredoxin-like" evidence="3">
    <location>
        <begin position="1"/>
        <end position="65"/>
    </location>
</feature>
<accession>A0A9D1N1J0</accession>
<comment type="caution">
    <text evidence="4">The sequence shown here is derived from an EMBL/GenBank/DDBJ whole genome shotgun (WGS) entry which is preliminary data.</text>
</comment>
<dbReference type="InterPro" id="IPR052899">
    <property type="entry name" value="Class-I_DAHP_synthase"/>
</dbReference>
<sequence length="347" mass="37991">MLIIMNPSATDEQIQDVVSFIKRKNFDAHVSKGEVQTVIGAVGGKIVDPRDIELLEGVKEVIRISSSYKLAGRMFKPEDTIIEVNGVKFGGDNIGMIAGPCTVESYEQMDQTAKQLSAMGVKILRGGAFKPRTSPYAFQGMGEEGLKIIRDVADRYGMAVTSEVMEISQIPMCLKYVDILQVGARNMQNFNLLRELGYINKPVVVKRGLCNTIEELLMAAEYVMSGGNREVILCERGIRTFERITRNTLDLSAIPVVKKLSHLPIIVDPSHGTGLRDKVAPMSRAAVAAGCDGLIIEVHYDPDTALCDGAQSLYPQQYKDLQDDLEKIAPIIGKQISGQKISASSVK</sequence>
<dbReference type="SUPFAM" id="SSF51569">
    <property type="entry name" value="Aldolase"/>
    <property type="match status" value="1"/>
</dbReference>
<organism evidence="4 5">
    <name type="scientific">Candidatus Limenecus avicola</name>
    <dbReference type="NCBI Taxonomy" id="2840847"/>
    <lineage>
        <taxon>Bacteria</taxon>
        <taxon>Bacillati</taxon>
        <taxon>Bacillota</taxon>
        <taxon>Clostridia</taxon>
        <taxon>Eubacteriales</taxon>
        <taxon>Clostridiaceae</taxon>
        <taxon>Clostridiaceae incertae sedis</taxon>
        <taxon>Candidatus Limenecus</taxon>
    </lineage>
</organism>
<dbReference type="EMBL" id="DVOD01000072">
    <property type="protein sequence ID" value="HIU93508.1"/>
    <property type="molecule type" value="Genomic_DNA"/>
</dbReference>
<dbReference type="Gene3D" id="3.30.70.1140">
    <property type="entry name" value="Phospho-2-dehydro-3-deoxyheptonate aldolase, domain 1"/>
    <property type="match status" value="1"/>
</dbReference>
<dbReference type="Gene3D" id="3.20.20.70">
    <property type="entry name" value="Aldolase class I"/>
    <property type="match status" value="1"/>
</dbReference>
<dbReference type="Pfam" id="PF00793">
    <property type="entry name" value="DAHP_synth_1"/>
    <property type="match status" value="1"/>
</dbReference>
<evidence type="ECO:0000259" key="3">
    <source>
        <dbReference type="Pfam" id="PF18152"/>
    </source>
</evidence>
<dbReference type="AlphaFoldDB" id="A0A9D1N1J0"/>
<dbReference type="InterPro" id="IPR006268">
    <property type="entry name" value="DAHP_syn_2"/>
</dbReference>
<evidence type="ECO:0000259" key="2">
    <source>
        <dbReference type="Pfam" id="PF00793"/>
    </source>
</evidence>
<protein>
    <submittedName>
        <fullName evidence="4">3-deoxy-7-phosphoheptulonate synthase</fullName>
        <ecNumber evidence="4">2.5.1.54</ecNumber>
    </submittedName>
</protein>
<dbReference type="GO" id="GO:0016832">
    <property type="term" value="F:aldehyde-lyase activity"/>
    <property type="evidence" value="ECO:0007669"/>
    <property type="project" value="InterPro"/>
</dbReference>
<dbReference type="InterPro" id="IPR006218">
    <property type="entry name" value="DAHP1/KDSA"/>
</dbReference>
<gene>
    <name evidence="4" type="primary">aroF</name>
    <name evidence="4" type="ORF">IAD26_10320</name>
</gene>
<reference evidence="4" key="1">
    <citation type="submission" date="2020-10" db="EMBL/GenBank/DDBJ databases">
        <authorList>
            <person name="Gilroy R."/>
        </authorList>
    </citation>
    <scope>NUCLEOTIDE SEQUENCE</scope>
    <source>
        <strain evidence="4">CHK154-7741</strain>
    </source>
</reference>
<dbReference type="InterPro" id="IPR013785">
    <property type="entry name" value="Aldolase_TIM"/>
</dbReference>
<dbReference type="Proteomes" id="UP000886748">
    <property type="component" value="Unassembled WGS sequence"/>
</dbReference>
<dbReference type="NCBIfam" id="NF006421">
    <property type="entry name" value="PRK08673.1"/>
    <property type="match status" value="1"/>
</dbReference>
<evidence type="ECO:0000256" key="1">
    <source>
        <dbReference type="ARBA" id="ARBA00022679"/>
    </source>
</evidence>
<dbReference type="NCBIfam" id="NF009239">
    <property type="entry name" value="PRK12595.1"/>
    <property type="match status" value="1"/>
</dbReference>
<dbReference type="GO" id="GO:0003849">
    <property type="term" value="F:3-deoxy-7-phosphoheptulonate synthase activity"/>
    <property type="evidence" value="ECO:0007669"/>
    <property type="project" value="UniProtKB-EC"/>
</dbReference>
<proteinExistence type="predicted"/>
<dbReference type="EC" id="2.5.1.54" evidence="4"/>
<evidence type="ECO:0000313" key="5">
    <source>
        <dbReference type="Proteomes" id="UP000886748"/>
    </source>
</evidence>
<evidence type="ECO:0000313" key="4">
    <source>
        <dbReference type="EMBL" id="HIU93508.1"/>
    </source>
</evidence>
<dbReference type="NCBIfam" id="TIGR01361">
    <property type="entry name" value="DAHP_synth_Bsub"/>
    <property type="match status" value="1"/>
</dbReference>
<feature type="domain" description="DAHP synthetase I/KDSA" evidence="2">
    <location>
        <begin position="81"/>
        <end position="323"/>
    </location>
</feature>
<dbReference type="GO" id="GO:0009073">
    <property type="term" value="P:aromatic amino acid family biosynthetic process"/>
    <property type="evidence" value="ECO:0007669"/>
    <property type="project" value="InterPro"/>
</dbReference>
<dbReference type="PANTHER" id="PTHR43018">
    <property type="entry name" value="PHOSPHO-2-DEHYDRO-3-DEOXYHEPTONATE ALDOLASE"/>
    <property type="match status" value="1"/>
</dbReference>
<name>A0A9D1N1J0_9CLOT</name>
<keyword evidence="1 4" id="KW-0808">Transferase</keyword>